<reference evidence="2 3" key="1">
    <citation type="submission" date="2021-06" db="EMBL/GenBank/DDBJ databases">
        <title>Caerostris darwini draft genome.</title>
        <authorList>
            <person name="Kono N."/>
            <person name="Arakawa K."/>
        </authorList>
    </citation>
    <scope>NUCLEOTIDE SEQUENCE [LARGE SCALE GENOMIC DNA]</scope>
</reference>
<feature type="transmembrane region" description="Helical" evidence="1">
    <location>
        <begin position="111"/>
        <end position="134"/>
    </location>
</feature>
<gene>
    <name evidence="2" type="ORF">CDAR_536091</name>
</gene>
<evidence type="ECO:0000313" key="2">
    <source>
        <dbReference type="EMBL" id="GIY65713.1"/>
    </source>
</evidence>
<keyword evidence="1" id="KW-0812">Transmembrane</keyword>
<dbReference type="Proteomes" id="UP001054837">
    <property type="component" value="Unassembled WGS sequence"/>
</dbReference>
<name>A0AAV4V6Q9_9ARAC</name>
<keyword evidence="3" id="KW-1185">Reference proteome</keyword>
<proteinExistence type="predicted"/>
<dbReference type="AlphaFoldDB" id="A0AAV4V6Q9"/>
<keyword evidence="1" id="KW-1133">Transmembrane helix</keyword>
<evidence type="ECO:0000256" key="1">
    <source>
        <dbReference type="SAM" id="Phobius"/>
    </source>
</evidence>
<protein>
    <submittedName>
        <fullName evidence="2">Uncharacterized protein</fullName>
    </submittedName>
</protein>
<comment type="caution">
    <text evidence="2">The sequence shown here is derived from an EMBL/GenBank/DDBJ whole genome shotgun (WGS) entry which is preliminary data.</text>
</comment>
<sequence length="155" mass="18039">MLLRECRREIRKREKALYENRRQARNRLFSLALVLASTIVSLYVYLQCRQMALEKATSCNVLNFNISDGKSAEYLPDANAASNLTKGHVVQKGHLLTYTYRIENDDDFVKYIFVISVMFLVFSVAVIPIIIYNYTDDNPVYNDLILRVWEYDPAV</sequence>
<organism evidence="2 3">
    <name type="scientific">Caerostris darwini</name>
    <dbReference type="NCBI Taxonomy" id="1538125"/>
    <lineage>
        <taxon>Eukaryota</taxon>
        <taxon>Metazoa</taxon>
        <taxon>Ecdysozoa</taxon>
        <taxon>Arthropoda</taxon>
        <taxon>Chelicerata</taxon>
        <taxon>Arachnida</taxon>
        <taxon>Araneae</taxon>
        <taxon>Araneomorphae</taxon>
        <taxon>Entelegynae</taxon>
        <taxon>Araneoidea</taxon>
        <taxon>Araneidae</taxon>
        <taxon>Caerostris</taxon>
    </lineage>
</organism>
<dbReference type="EMBL" id="BPLQ01012464">
    <property type="protein sequence ID" value="GIY65713.1"/>
    <property type="molecule type" value="Genomic_DNA"/>
</dbReference>
<keyword evidence="1" id="KW-0472">Membrane</keyword>
<evidence type="ECO:0000313" key="3">
    <source>
        <dbReference type="Proteomes" id="UP001054837"/>
    </source>
</evidence>
<accession>A0AAV4V6Q9</accession>
<feature type="transmembrane region" description="Helical" evidence="1">
    <location>
        <begin position="28"/>
        <end position="46"/>
    </location>
</feature>